<protein>
    <recommendedName>
        <fullName evidence="2">NIF system FeS cluster assembly NifU C-terminal domain-containing protein</fullName>
    </recommendedName>
</protein>
<gene>
    <name evidence="3" type="ORF">CPG37_09805</name>
</gene>
<dbReference type="Proteomes" id="UP000221384">
    <property type="component" value="Unassembled WGS sequence"/>
</dbReference>
<evidence type="ECO:0000313" key="4">
    <source>
        <dbReference type="Proteomes" id="UP000221384"/>
    </source>
</evidence>
<reference evidence="3 4" key="1">
    <citation type="submission" date="2017-09" db="EMBL/GenBank/DDBJ databases">
        <authorList>
            <person name="Perez-Cataluna A."/>
            <person name="Figueras M.J."/>
            <person name="Salas-Masso N."/>
        </authorList>
    </citation>
    <scope>NUCLEOTIDE SEQUENCE [LARGE SCALE GENOMIC DNA]</scope>
    <source>
        <strain evidence="3 4">F138-33</strain>
    </source>
</reference>
<dbReference type="PANTHER" id="PTHR11178:SF1">
    <property type="entry name" value="NFU1 IRON-SULFUR CLUSTER SCAFFOLD HOMOLOG, MITOCHONDRIAL"/>
    <property type="match status" value="1"/>
</dbReference>
<proteinExistence type="inferred from homology"/>
<dbReference type="RefSeq" id="WP_099334805.1">
    <property type="nucleotide sequence ID" value="NZ_CP042812.1"/>
</dbReference>
<accession>A0ABX4LSN2</accession>
<sequence>MMPFSDEDLKLPVSTIIENKVAPMLAQDGGAISLIDIKNGKVFVQLQGACVGCSASGSTLKYVVEKELKAAIHPELEIINVPQGMENSLEEL</sequence>
<dbReference type="SUPFAM" id="SSF117916">
    <property type="entry name" value="Fe-S cluster assembly (FSCA) domain-like"/>
    <property type="match status" value="1"/>
</dbReference>
<dbReference type="Pfam" id="PF01106">
    <property type="entry name" value="NifU"/>
    <property type="match status" value="1"/>
</dbReference>
<comment type="caution">
    <text evidence="3">The sequence shown here is derived from an EMBL/GenBank/DDBJ whole genome shotgun (WGS) entry which is preliminary data.</text>
</comment>
<evidence type="ECO:0000259" key="2">
    <source>
        <dbReference type="Pfam" id="PF01106"/>
    </source>
</evidence>
<dbReference type="EMBL" id="NWVW01000011">
    <property type="protein sequence ID" value="PHO09353.1"/>
    <property type="molecule type" value="Genomic_DNA"/>
</dbReference>
<keyword evidence="4" id="KW-1185">Reference proteome</keyword>
<evidence type="ECO:0000256" key="1">
    <source>
        <dbReference type="ARBA" id="ARBA00006420"/>
    </source>
</evidence>
<dbReference type="InterPro" id="IPR001075">
    <property type="entry name" value="NIF_FeS_clus_asmbl_NifU_C"/>
</dbReference>
<dbReference type="Gene3D" id="3.30.300.130">
    <property type="entry name" value="Fe-S cluster assembly (FSCA)"/>
    <property type="match status" value="1"/>
</dbReference>
<comment type="similarity">
    <text evidence="1">Belongs to the NifU family.</text>
</comment>
<name>A0ABX4LSN2_9BACT</name>
<evidence type="ECO:0000313" key="3">
    <source>
        <dbReference type="EMBL" id="PHO09353.1"/>
    </source>
</evidence>
<dbReference type="InterPro" id="IPR034904">
    <property type="entry name" value="FSCA_dom_sf"/>
</dbReference>
<organism evidence="3 4">
    <name type="scientific">Malaciobacter canalis</name>
    <dbReference type="NCBI Taxonomy" id="1912871"/>
    <lineage>
        <taxon>Bacteria</taxon>
        <taxon>Pseudomonadati</taxon>
        <taxon>Campylobacterota</taxon>
        <taxon>Epsilonproteobacteria</taxon>
        <taxon>Campylobacterales</taxon>
        <taxon>Arcobacteraceae</taxon>
        <taxon>Malaciobacter</taxon>
    </lineage>
</organism>
<feature type="domain" description="NIF system FeS cluster assembly NifU C-terminal" evidence="2">
    <location>
        <begin position="13"/>
        <end position="78"/>
    </location>
</feature>
<dbReference type="PANTHER" id="PTHR11178">
    <property type="entry name" value="IRON-SULFUR CLUSTER SCAFFOLD PROTEIN NFU-RELATED"/>
    <property type="match status" value="1"/>
</dbReference>